<keyword evidence="2" id="KW-0472">Membrane</keyword>
<dbReference type="RefSeq" id="WP_089003901.1">
    <property type="nucleotide sequence ID" value="NZ_LT607752.1"/>
</dbReference>
<feature type="region of interest" description="Disordered" evidence="1">
    <location>
        <begin position="96"/>
        <end position="165"/>
    </location>
</feature>
<dbReference type="Proteomes" id="UP000198226">
    <property type="component" value="Chromosome I"/>
</dbReference>
<evidence type="ECO:0000313" key="4">
    <source>
        <dbReference type="Proteomes" id="UP000198226"/>
    </source>
</evidence>
<feature type="transmembrane region" description="Helical" evidence="2">
    <location>
        <begin position="68"/>
        <end position="92"/>
    </location>
</feature>
<keyword evidence="2" id="KW-1133">Transmembrane helix</keyword>
<feature type="compositionally biased region" description="Low complexity" evidence="1">
    <location>
        <begin position="109"/>
        <end position="128"/>
    </location>
</feature>
<evidence type="ECO:0000256" key="2">
    <source>
        <dbReference type="SAM" id="Phobius"/>
    </source>
</evidence>
<sequence>MPDLPPQFAVLVVDAARTAVTRYAPEELEVFDTVAVDWRTGGARPARTSRAPGSAVGFGIDTSLVSELFLQAVAAASSEVLVLGATGIGAGIRAGWRRRRRRADPTPPAGSGSTPAAAGPADDPASAARQADTTPPAVRQAVDAPPAVRQAETAPPAAAPSPTEPLELTAEQAARLRAACRRHALALGLTPEAADLLADAAVGATVTSDDR</sequence>
<name>A0A1C5H6S1_9ACTN</name>
<dbReference type="EMBL" id="LT607752">
    <property type="protein sequence ID" value="SCG41718.1"/>
    <property type="molecule type" value="Genomic_DNA"/>
</dbReference>
<gene>
    <name evidence="3" type="ORF">GA0070623_0815</name>
</gene>
<protein>
    <submittedName>
        <fullName evidence="3">Uncharacterized protein</fullName>
    </submittedName>
</protein>
<reference evidence="4" key="1">
    <citation type="submission" date="2016-06" db="EMBL/GenBank/DDBJ databases">
        <authorList>
            <person name="Varghese N."/>
            <person name="Submissions Spin"/>
        </authorList>
    </citation>
    <scope>NUCLEOTIDE SEQUENCE [LARGE SCALE GENOMIC DNA]</scope>
    <source>
        <strain evidence="4">DSM 44983</strain>
    </source>
</reference>
<evidence type="ECO:0000313" key="3">
    <source>
        <dbReference type="EMBL" id="SCG41718.1"/>
    </source>
</evidence>
<dbReference type="AlphaFoldDB" id="A0A1C5H6S1"/>
<evidence type="ECO:0000256" key="1">
    <source>
        <dbReference type="SAM" id="MobiDB-lite"/>
    </source>
</evidence>
<organism evidence="3 4">
    <name type="scientific">Micromonospora rifamycinica</name>
    <dbReference type="NCBI Taxonomy" id="291594"/>
    <lineage>
        <taxon>Bacteria</taxon>
        <taxon>Bacillati</taxon>
        <taxon>Actinomycetota</taxon>
        <taxon>Actinomycetes</taxon>
        <taxon>Micromonosporales</taxon>
        <taxon>Micromonosporaceae</taxon>
        <taxon>Micromonospora</taxon>
    </lineage>
</organism>
<accession>A0A1C5H6S1</accession>
<keyword evidence="2" id="KW-0812">Transmembrane</keyword>
<proteinExistence type="predicted"/>
<keyword evidence="4" id="KW-1185">Reference proteome</keyword>